<dbReference type="WBParaSite" id="TREG1_26260.2">
    <property type="protein sequence ID" value="TREG1_26260.2"/>
    <property type="gene ID" value="TREG1_26260"/>
</dbReference>
<feature type="compositionally biased region" description="Polar residues" evidence="2">
    <location>
        <begin position="200"/>
        <end position="220"/>
    </location>
</feature>
<evidence type="ECO:0000256" key="1">
    <source>
        <dbReference type="ARBA" id="ARBA00009422"/>
    </source>
</evidence>
<dbReference type="InterPro" id="IPR025941">
    <property type="entry name" value="Vps8_central_dom"/>
</dbReference>
<evidence type="ECO:0000256" key="2">
    <source>
        <dbReference type="SAM" id="MobiDB-lite"/>
    </source>
</evidence>
<dbReference type="PANTHER" id="PTHR12616:SF8">
    <property type="entry name" value="VACUOLAR PROTEIN SORTING-ASSOCIATED PROTEIN 8 HOMOLOG"/>
    <property type="match status" value="1"/>
</dbReference>
<dbReference type="InterPro" id="IPR045111">
    <property type="entry name" value="Vps41/Vps8"/>
</dbReference>
<dbReference type="InterPro" id="IPR036322">
    <property type="entry name" value="WD40_repeat_dom_sf"/>
</dbReference>
<feature type="compositionally biased region" description="Polar residues" evidence="2">
    <location>
        <begin position="1602"/>
        <end position="1611"/>
    </location>
</feature>
<dbReference type="PANTHER" id="PTHR12616">
    <property type="entry name" value="VACUOLAR PROTEIN SORTING VPS41"/>
    <property type="match status" value="1"/>
</dbReference>
<feature type="region of interest" description="Disordered" evidence="2">
    <location>
        <begin position="1199"/>
        <end position="1221"/>
    </location>
</feature>
<comment type="similarity">
    <text evidence="1">Belongs to the VPS8 family.</text>
</comment>
<sequence length="1611" mass="181623">MSDFTKSLTSISSPDLSSLEGSFISEEDRIDSDIEADLLQATIDESATLRTCSPASLQSVQSSKQSSTSVFIRKVLLSSVSSQLRNAVLKGTVGDPSCISFRKYLAIGTSKGVVFIFNLHQVLRLCFGNISPTNSPEAKAGEGQGPITVISQNPTGTLLMSVYRSGRIAVWQIPASLLCDESEQDTIKGRLHDPDDESDSTGTAQHDDINSSQSSLQQEISMAPKKRSSISLTYTSSYGRLLCVINDAHGVDHSVSLCSFTTVSSLAACVDTGGSVFQLKFTKGLVGMKVESMCFFSGSRVEICAMEALGLNAVRSDGHRDPKQLDNQHKAAKLSVLYSSALLAMASFNKFIIVQLRPRIQVAYWQPLKGPPALLPYMNWYWCADSVDKAFIAFGRGSGIQIMQVSRVSGSNNTSVDSLQMTEPNFPDSSTLLRTTASKNDENQLDFKLLYSFSFEQNFLNLKWISYNQVIAVDENEQLYLLSSSTGEILETVDVSNMRLHYNSDLFKYPRISQALAFAGERACMHSLTAYGSQLLLLGDTGLYLIALRTWNESVTFLLRCKQLHLGLRYMEDALKSLSVVKQADALSTPEKHEQDSNILSMHNHILSILRGEVLSALLSENEEDYNWLPVSSVIESIVRIACMIKQPGFIWSELYPAVRQFPNLTSALFAATFSILKSLPLYGQLRTEISQSTHEINPRQQFIYLTPDMTKHFINWCLDQDDIMDLNTNETKSSDSNTLVNKRLRTEICLLRLHPSCLDLNYVVKLCWTHSLLDAYLHLYTDILMDFETPFRDLTMFLLKSIDSLNGETDVAVKNDDNRTAKYGHCLLVLLCSAFAGESFCHQRLPAPLDQDIPLKIFNLMLSESLSNVKSPPAFLRNVKYPLLHILLQYSPIDVLNLLTLSISDDEFFVKGELGQSRRQRLYYCLILTSLSPSTLSSPTSNGRPHENVNGAVEQSSQVNCQLQVIDISIPCRIFIFIIHQLSSKNNEEINIDHNLIYQLFERVCDSCDKLPKSLFTEFESAVIESIETGRLKHLEQCVSKSSEIGLYKVCEHIHHTCGNELLVLKYRILRLKNRILDKRNDHPSASVSIHSDAEAVKLASCIFQYLERSLCHDNKEFSSDNEQFKNLLSICFEQTEVLADWDEDRTLKVLFKLTNASISELLGFINSYVKENSSNQRATYLILRAYFKYRQCQRKVSQGTTPNASDDDDGDDDEHEDDTATVSNNWKEFLKNCSMDVMELYINLLICYGLTSSSDALLNFLESYDDYRVDFVLRIISVEKYPREVAYLYEKSGNFTKAMELYEQVFSEAWKKLIKTEHELGSNSAELTFNNNNNCKLHNPVTGECNSMLQQLYADVEQSSQRLLSFCQRRCTQASNQSEIEVIWFSVVDLLMKCEFLQNHPVLNAYLSGIFYSAFSLVITYLPPATIVSHILNMDGTKTTMNLKINLLVKKFISACQFEANQMVLNKRLAGQELTVKQFRIFTQYKCGFSNHILICSLCGLDLRRNNLLTRRNWKTSVITNGDKSSNPNRLVVFQCRHAFHEECLQECKGNAQAPKIQSWSCLICRPTSHTPVKKNGYCNNDVTPQSDDIRLDNPPIASSEKNSNSLLF</sequence>
<dbReference type="Gene3D" id="2.130.10.10">
    <property type="entry name" value="YVTN repeat-like/Quinoprotein amine dehydrogenase"/>
    <property type="match status" value="1"/>
</dbReference>
<dbReference type="Pfam" id="PF12816">
    <property type="entry name" value="TPR_Vps8"/>
    <property type="match status" value="1"/>
</dbReference>
<evidence type="ECO:0000313" key="7">
    <source>
        <dbReference type="WBParaSite" id="TREG1_26260.4"/>
    </source>
</evidence>
<dbReference type="GO" id="GO:0006623">
    <property type="term" value="P:protein targeting to vacuole"/>
    <property type="evidence" value="ECO:0007669"/>
    <property type="project" value="InterPro"/>
</dbReference>
<feature type="domain" description="Vacuolar protein sorting-associated protein 8 central" evidence="3">
    <location>
        <begin position="746"/>
        <end position="901"/>
    </location>
</feature>
<dbReference type="InterPro" id="IPR015943">
    <property type="entry name" value="WD40/YVTN_repeat-like_dom_sf"/>
</dbReference>
<evidence type="ECO:0000313" key="5">
    <source>
        <dbReference type="WBParaSite" id="TREG1_26260.1"/>
    </source>
</evidence>
<dbReference type="Proteomes" id="UP000050795">
    <property type="component" value="Unassembled WGS sequence"/>
</dbReference>
<dbReference type="Pfam" id="PF23413">
    <property type="entry name" value="zf_RING_Vps8_fungal"/>
    <property type="match status" value="1"/>
</dbReference>
<dbReference type="WBParaSite" id="TREG1_26260.4">
    <property type="protein sequence ID" value="TREG1_26260.4"/>
    <property type="gene ID" value="TREG1_26260"/>
</dbReference>
<organism evidence="4 7">
    <name type="scientific">Trichobilharzia regenti</name>
    <name type="common">Nasal bird schistosome</name>
    <dbReference type="NCBI Taxonomy" id="157069"/>
    <lineage>
        <taxon>Eukaryota</taxon>
        <taxon>Metazoa</taxon>
        <taxon>Spiralia</taxon>
        <taxon>Lophotrochozoa</taxon>
        <taxon>Platyhelminthes</taxon>
        <taxon>Trematoda</taxon>
        <taxon>Digenea</taxon>
        <taxon>Strigeidida</taxon>
        <taxon>Schistosomatoidea</taxon>
        <taxon>Schistosomatidae</taxon>
        <taxon>Trichobilharzia</taxon>
    </lineage>
</organism>
<name>A0AA85JKT0_TRIRE</name>
<dbReference type="GO" id="GO:0030897">
    <property type="term" value="C:HOPS complex"/>
    <property type="evidence" value="ECO:0007669"/>
    <property type="project" value="TreeGrafter"/>
</dbReference>
<evidence type="ECO:0000313" key="6">
    <source>
        <dbReference type="WBParaSite" id="TREG1_26260.2"/>
    </source>
</evidence>
<reference evidence="4" key="1">
    <citation type="submission" date="2022-06" db="EMBL/GenBank/DDBJ databases">
        <authorList>
            <person name="Berger JAMES D."/>
            <person name="Berger JAMES D."/>
        </authorList>
    </citation>
    <scope>NUCLEOTIDE SEQUENCE [LARGE SCALE GENOMIC DNA]</scope>
</reference>
<dbReference type="SUPFAM" id="SSF50978">
    <property type="entry name" value="WD40 repeat-like"/>
    <property type="match status" value="1"/>
</dbReference>
<dbReference type="WBParaSite" id="TREG1_26260.3">
    <property type="protein sequence ID" value="TREG1_26260.3"/>
    <property type="gene ID" value="TREG1_26260"/>
</dbReference>
<keyword evidence="4" id="KW-1185">Reference proteome</keyword>
<proteinExistence type="inferred from homology"/>
<dbReference type="Pfam" id="PF23410">
    <property type="entry name" value="Beta-prop_VPS8"/>
    <property type="match status" value="1"/>
</dbReference>
<evidence type="ECO:0000313" key="4">
    <source>
        <dbReference type="Proteomes" id="UP000050795"/>
    </source>
</evidence>
<protein>
    <recommendedName>
        <fullName evidence="3">Vacuolar protein sorting-associated protein 8 central domain-containing protein</fullName>
    </recommendedName>
</protein>
<feature type="region of interest" description="Disordered" evidence="2">
    <location>
        <begin position="187"/>
        <end position="224"/>
    </location>
</feature>
<dbReference type="WBParaSite" id="TREG1_26260.7">
    <property type="protein sequence ID" value="TREG1_26260.7"/>
    <property type="gene ID" value="TREG1_26260"/>
</dbReference>
<accession>A0AA85JKT0</accession>
<feature type="region of interest" description="Disordered" evidence="2">
    <location>
        <begin position="1588"/>
        <end position="1611"/>
    </location>
</feature>
<feature type="compositionally biased region" description="Acidic residues" evidence="2">
    <location>
        <begin position="1207"/>
        <end position="1221"/>
    </location>
</feature>
<dbReference type="GO" id="GO:0034058">
    <property type="term" value="P:endosomal vesicle fusion"/>
    <property type="evidence" value="ECO:0007669"/>
    <property type="project" value="TreeGrafter"/>
</dbReference>
<dbReference type="WBParaSite" id="TREG1_26260.1">
    <property type="protein sequence ID" value="TREG1_26260.1"/>
    <property type="gene ID" value="TREG1_26260"/>
</dbReference>
<evidence type="ECO:0000259" key="3">
    <source>
        <dbReference type="Pfam" id="PF12816"/>
    </source>
</evidence>
<reference evidence="5 6" key="2">
    <citation type="submission" date="2023-11" db="UniProtKB">
        <authorList>
            <consortium name="WormBaseParasite"/>
        </authorList>
    </citation>
    <scope>IDENTIFICATION</scope>
</reference>
<dbReference type="GO" id="GO:0005770">
    <property type="term" value="C:late endosome"/>
    <property type="evidence" value="ECO:0007669"/>
    <property type="project" value="TreeGrafter"/>
</dbReference>